<feature type="non-terminal residue" evidence="2">
    <location>
        <position position="1"/>
    </location>
</feature>
<dbReference type="PANTHER" id="PTHR38248">
    <property type="entry name" value="FUNK1 6"/>
    <property type="match status" value="1"/>
</dbReference>
<keyword evidence="3" id="KW-1185">Reference proteome</keyword>
<dbReference type="PANTHER" id="PTHR38248:SF2">
    <property type="entry name" value="FUNK1 11"/>
    <property type="match status" value="1"/>
</dbReference>
<organism evidence="2 3">
    <name type="scientific">Boletus edulis BED1</name>
    <dbReference type="NCBI Taxonomy" id="1328754"/>
    <lineage>
        <taxon>Eukaryota</taxon>
        <taxon>Fungi</taxon>
        <taxon>Dikarya</taxon>
        <taxon>Basidiomycota</taxon>
        <taxon>Agaricomycotina</taxon>
        <taxon>Agaricomycetes</taxon>
        <taxon>Agaricomycetidae</taxon>
        <taxon>Boletales</taxon>
        <taxon>Boletineae</taxon>
        <taxon>Boletaceae</taxon>
        <taxon>Boletoideae</taxon>
        <taxon>Boletus</taxon>
    </lineage>
</organism>
<reference evidence="2" key="1">
    <citation type="submission" date="2019-10" db="EMBL/GenBank/DDBJ databases">
        <authorList>
            <consortium name="DOE Joint Genome Institute"/>
            <person name="Kuo A."/>
            <person name="Miyauchi S."/>
            <person name="Kiss E."/>
            <person name="Drula E."/>
            <person name="Kohler A."/>
            <person name="Sanchez-Garcia M."/>
            <person name="Andreopoulos B."/>
            <person name="Barry K.W."/>
            <person name="Bonito G."/>
            <person name="Buee M."/>
            <person name="Carver A."/>
            <person name="Chen C."/>
            <person name="Cichocki N."/>
            <person name="Clum A."/>
            <person name="Culley D."/>
            <person name="Crous P.W."/>
            <person name="Fauchery L."/>
            <person name="Girlanda M."/>
            <person name="Hayes R."/>
            <person name="Keri Z."/>
            <person name="LaButti K."/>
            <person name="Lipzen A."/>
            <person name="Lombard V."/>
            <person name="Magnuson J."/>
            <person name="Maillard F."/>
            <person name="Morin E."/>
            <person name="Murat C."/>
            <person name="Nolan M."/>
            <person name="Ohm R."/>
            <person name="Pangilinan J."/>
            <person name="Pereira M."/>
            <person name="Perotto S."/>
            <person name="Peter M."/>
            <person name="Riley R."/>
            <person name="Sitrit Y."/>
            <person name="Stielow B."/>
            <person name="Szollosi G."/>
            <person name="Zifcakova L."/>
            <person name="Stursova M."/>
            <person name="Spatafora J.W."/>
            <person name="Tedersoo L."/>
            <person name="Vaario L.-M."/>
            <person name="Yamada A."/>
            <person name="Yan M."/>
            <person name="Wang P."/>
            <person name="Xu J."/>
            <person name="Bruns T."/>
            <person name="Baldrian P."/>
            <person name="Vilgalys R."/>
            <person name="Henrissat B."/>
            <person name="Grigoriev I.V."/>
            <person name="Hibbett D."/>
            <person name="Nagy L.G."/>
            <person name="Martin F.M."/>
        </authorList>
    </citation>
    <scope>NUCLEOTIDE SEQUENCE</scope>
    <source>
        <strain evidence="2">BED1</strain>
    </source>
</reference>
<dbReference type="Pfam" id="PF17667">
    <property type="entry name" value="Pkinase_fungal"/>
    <property type="match status" value="1"/>
</dbReference>
<protein>
    <recommendedName>
        <fullName evidence="1">Fungal-type protein kinase domain-containing protein</fullName>
    </recommendedName>
</protein>
<feature type="domain" description="Fungal-type protein kinase" evidence="1">
    <location>
        <begin position="1"/>
        <end position="279"/>
    </location>
</feature>
<accession>A0AAD4BUE3</accession>
<name>A0AAD4BUE3_BOLED</name>
<feature type="non-terminal residue" evidence="2">
    <location>
        <position position="535"/>
    </location>
</feature>
<dbReference type="Proteomes" id="UP001194468">
    <property type="component" value="Unassembled WGS sequence"/>
</dbReference>
<reference evidence="2" key="2">
    <citation type="journal article" date="2020" name="Nat. Commun.">
        <title>Large-scale genome sequencing of mycorrhizal fungi provides insights into the early evolution of symbiotic traits.</title>
        <authorList>
            <person name="Miyauchi S."/>
            <person name="Kiss E."/>
            <person name="Kuo A."/>
            <person name="Drula E."/>
            <person name="Kohler A."/>
            <person name="Sanchez-Garcia M."/>
            <person name="Morin E."/>
            <person name="Andreopoulos B."/>
            <person name="Barry K.W."/>
            <person name="Bonito G."/>
            <person name="Buee M."/>
            <person name="Carver A."/>
            <person name="Chen C."/>
            <person name="Cichocki N."/>
            <person name="Clum A."/>
            <person name="Culley D."/>
            <person name="Crous P.W."/>
            <person name="Fauchery L."/>
            <person name="Girlanda M."/>
            <person name="Hayes R.D."/>
            <person name="Keri Z."/>
            <person name="LaButti K."/>
            <person name="Lipzen A."/>
            <person name="Lombard V."/>
            <person name="Magnuson J."/>
            <person name="Maillard F."/>
            <person name="Murat C."/>
            <person name="Nolan M."/>
            <person name="Ohm R.A."/>
            <person name="Pangilinan J."/>
            <person name="Pereira M.F."/>
            <person name="Perotto S."/>
            <person name="Peter M."/>
            <person name="Pfister S."/>
            <person name="Riley R."/>
            <person name="Sitrit Y."/>
            <person name="Stielow J.B."/>
            <person name="Szollosi G."/>
            <person name="Zifcakova L."/>
            <person name="Stursova M."/>
            <person name="Spatafora J.W."/>
            <person name="Tedersoo L."/>
            <person name="Vaario L.M."/>
            <person name="Yamada A."/>
            <person name="Yan M."/>
            <person name="Wang P."/>
            <person name="Xu J."/>
            <person name="Bruns T."/>
            <person name="Baldrian P."/>
            <person name="Vilgalys R."/>
            <person name="Dunand C."/>
            <person name="Henrissat B."/>
            <person name="Grigoriev I.V."/>
            <person name="Hibbett D."/>
            <person name="Nagy L.G."/>
            <person name="Martin F.M."/>
        </authorList>
    </citation>
    <scope>NUCLEOTIDE SEQUENCE</scope>
    <source>
        <strain evidence="2">BED1</strain>
    </source>
</reference>
<gene>
    <name evidence="2" type="ORF">L210DRAFT_802559</name>
</gene>
<evidence type="ECO:0000313" key="2">
    <source>
        <dbReference type="EMBL" id="KAF8440257.1"/>
    </source>
</evidence>
<evidence type="ECO:0000313" key="3">
    <source>
        <dbReference type="Proteomes" id="UP001194468"/>
    </source>
</evidence>
<comment type="caution">
    <text evidence="2">The sequence shown here is derived from an EMBL/GenBank/DDBJ whole genome shotgun (WGS) entry which is preliminary data.</text>
</comment>
<sequence>DVYAMGEVKKKYSEDNKKNSYIELAGKVAFLLEAQDGRYATPGIWFLGTKIILTLFDQGDSISTHPLNIHQYPKEFLQILLGVTFVDGVMLGFDSTISPTQNSQKIIWIIKCSNEYEILVDTLLFFSGSLHSRGMTVWSGKVSIDQEDKEVVIKDSWVDLLRQYTEGRILKMLEMAGVEGVLRLVHEQQVQTCHPVTQELLNHSTHILHTLVKGSSPPPYYLRILSRLISTPRGYLIFDFTSLSELLVGLINCLCAHRNALKGPHILHHDISLFNLLFIMAIHSKLGEDFLDRVLEEPKRATIRAKIQRLPCRGFLGDWGYAFPMYDSSCNNLTPSTTSGIHVKGETAPLSLSDLRDTHDIIIPIAEEPLPSNSGLSVDASPLQCTGTWAWMATELSHIGPRTPVVHRDYHDLESFYYILLAICLLYDEPDKLKPAKTLSRCFDPYFAITQPSTLKVVTIQSDFGWTMLMITYISPYFQPLIPLLEKICKELILPIKLQGGALQANRDFTHDDFIDGIAMVLAELPDKYWVPRES</sequence>
<dbReference type="EMBL" id="WHUW01000012">
    <property type="protein sequence ID" value="KAF8440257.1"/>
    <property type="molecule type" value="Genomic_DNA"/>
</dbReference>
<proteinExistence type="predicted"/>
<dbReference type="AlphaFoldDB" id="A0AAD4BUE3"/>
<dbReference type="InterPro" id="IPR040976">
    <property type="entry name" value="Pkinase_fungal"/>
</dbReference>
<evidence type="ECO:0000259" key="1">
    <source>
        <dbReference type="Pfam" id="PF17667"/>
    </source>
</evidence>